<feature type="compositionally biased region" description="Basic and acidic residues" evidence="12">
    <location>
        <begin position="427"/>
        <end position="442"/>
    </location>
</feature>
<evidence type="ECO:0000256" key="6">
    <source>
        <dbReference type="ARBA" id="ARBA00022701"/>
    </source>
</evidence>
<dbReference type="GO" id="GO:0008017">
    <property type="term" value="F:microtubule binding"/>
    <property type="evidence" value="ECO:0007669"/>
    <property type="project" value="TreeGrafter"/>
</dbReference>
<feature type="compositionally biased region" description="Basic and acidic residues" evidence="12">
    <location>
        <begin position="151"/>
        <end position="162"/>
    </location>
</feature>
<dbReference type="GO" id="GO:0040001">
    <property type="term" value="P:establishment of mitotic spindle localization"/>
    <property type="evidence" value="ECO:0007669"/>
    <property type="project" value="InterPro"/>
</dbReference>
<comment type="subcellular location">
    <subcellularLocation>
        <location evidence="2">Cytoplasm</location>
        <location evidence="2">Cytoskeleton</location>
        <location evidence="2">Spindle</location>
    </subcellularLocation>
    <subcellularLocation>
        <location evidence="1">Nucleus</location>
    </subcellularLocation>
</comment>
<feature type="compositionally biased region" description="Basic residues" evidence="12">
    <location>
        <begin position="140"/>
        <end position="149"/>
    </location>
</feature>
<dbReference type="GeneID" id="106841357"/>
<dbReference type="CTD" id="51203"/>
<evidence type="ECO:0000256" key="10">
    <source>
        <dbReference type="ARBA" id="ARBA00023242"/>
    </source>
</evidence>
<keyword evidence="14" id="KW-1185">Reference proteome</keyword>
<evidence type="ECO:0000256" key="3">
    <source>
        <dbReference type="ARBA" id="ARBA00009702"/>
    </source>
</evidence>
<feature type="compositionally biased region" description="Polar residues" evidence="12">
    <location>
        <begin position="109"/>
        <end position="129"/>
    </location>
</feature>
<proteinExistence type="inferred from homology"/>
<evidence type="ECO:0000256" key="5">
    <source>
        <dbReference type="ARBA" id="ARBA00022618"/>
    </source>
</evidence>
<sequence>MTVPSLEELDSFKYSDLQNLAKSLGLRANLRANKLLKALKAHLRNEARKENENQATEGVSTVQIHGKEIINVTKDTQMGKLPDPQSSPGECTGVDHIGPSGSLILPLQDKNQTSTSSSDETKMQISSQEQAEKEPVGHVTKTRRRRGTVHRNPDSQQDHSEIKVSGPTELQNPDEQENQAARPAAEVPSPPDESQGDKNAASSGRSAGNDFKKLHEARFKEMESIDQYIERKKKHFEEHNSFNELKKQLISKGVVATPVPLQGRRSVAHTPASQRRLQGRPHSAAGRSTLCAKGSAKHSALSATKMNVRFSAATKDNEHKRSLTKTPARKSPLVTIPGSTPKGQAVLGTHKLKTTSRDSAAVITPFKLTAEAAPTPVSQKKPVFDLKASLSRPLNYEPHKGKLKPWGQSKENRVTLYKRTYKQPHLQTREEQRKKHEQERKEKKAKVLGARRGLMAEN</sequence>
<keyword evidence="7" id="KW-0498">Mitosis</keyword>
<dbReference type="GO" id="GO:0003677">
    <property type="term" value="F:DNA binding"/>
    <property type="evidence" value="ECO:0007669"/>
    <property type="project" value="UniProtKB-KW"/>
</dbReference>
<name>A0A9L0J3U1_EQUAS</name>
<dbReference type="AlphaFoldDB" id="A0A9L0J3U1"/>
<accession>A0A9L0J3U1</accession>
<evidence type="ECO:0000256" key="1">
    <source>
        <dbReference type="ARBA" id="ARBA00004123"/>
    </source>
</evidence>
<reference evidence="13" key="3">
    <citation type="submission" date="2025-09" db="UniProtKB">
        <authorList>
            <consortium name="Ensembl"/>
        </authorList>
    </citation>
    <scope>IDENTIFICATION</scope>
</reference>
<evidence type="ECO:0000256" key="2">
    <source>
        <dbReference type="ARBA" id="ARBA00004186"/>
    </source>
</evidence>
<evidence type="ECO:0000256" key="9">
    <source>
        <dbReference type="ARBA" id="ARBA00023212"/>
    </source>
</evidence>
<keyword evidence="4" id="KW-0963">Cytoplasm</keyword>
<dbReference type="GO" id="GO:0072686">
    <property type="term" value="C:mitotic spindle"/>
    <property type="evidence" value="ECO:0007669"/>
    <property type="project" value="TreeGrafter"/>
</dbReference>
<dbReference type="RefSeq" id="XP_014712839.2">
    <property type="nucleotide sequence ID" value="XM_014857353.3"/>
</dbReference>
<evidence type="ECO:0000313" key="13">
    <source>
        <dbReference type="Ensembl" id="ENSEASP00005043940.1"/>
    </source>
</evidence>
<dbReference type="GO" id="GO:0005874">
    <property type="term" value="C:microtubule"/>
    <property type="evidence" value="ECO:0007669"/>
    <property type="project" value="UniProtKB-KW"/>
</dbReference>
<comment type="similarity">
    <text evidence="3">Belongs to the NUSAP family.</text>
</comment>
<evidence type="ECO:0000313" key="14">
    <source>
        <dbReference type="Proteomes" id="UP000694387"/>
    </source>
</evidence>
<evidence type="ECO:0000256" key="7">
    <source>
        <dbReference type="ARBA" id="ARBA00022776"/>
    </source>
</evidence>
<reference evidence="13" key="2">
    <citation type="submission" date="2025-08" db="UniProtKB">
        <authorList>
            <consortium name="Ensembl"/>
        </authorList>
    </citation>
    <scope>IDENTIFICATION</scope>
</reference>
<dbReference type="Pfam" id="PF16006">
    <property type="entry name" value="NUSAP"/>
    <property type="match status" value="1"/>
</dbReference>
<dbReference type="GO" id="GO:0005730">
    <property type="term" value="C:nucleolus"/>
    <property type="evidence" value="ECO:0007669"/>
    <property type="project" value="TreeGrafter"/>
</dbReference>
<evidence type="ECO:0000256" key="12">
    <source>
        <dbReference type="SAM" id="MobiDB-lite"/>
    </source>
</evidence>
<dbReference type="PANTHER" id="PTHR15874">
    <property type="entry name" value="NUCLEOLAR AND SPINDLE-ASSOCIATED PROTEIN 1"/>
    <property type="match status" value="1"/>
</dbReference>
<feature type="region of interest" description="Disordered" evidence="12">
    <location>
        <begin position="73"/>
        <end position="215"/>
    </location>
</feature>
<keyword evidence="8" id="KW-0238">DNA-binding</keyword>
<feature type="region of interest" description="Disordered" evidence="12">
    <location>
        <begin position="394"/>
        <end position="458"/>
    </location>
</feature>
<gene>
    <name evidence="13" type="primary">NUSAP1</name>
</gene>
<evidence type="ECO:0000256" key="4">
    <source>
        <dbReference type="ARBA" id="ARBA00022490"/>
    </source>
</evidence>
<dbReference type="Ensembl" id="ENSEAST00005061052.1">
    <property type="protein sequence ID" value="ENSEASP00005043940.1"/>
    <property type="gene ID" value="ENSEASG00005016385.2"/>
</dbReference>
<keyword evidence="11" id="KW-0131">Cell cycle</keyword>
<evidence type="ECO:0000256" key="8">
    <source>
        <dbReference type="ARBA" id="ARBA00023125"/>
    </source>
</evidence>
<keyword evidence="5" id="KW-0132">Cell division</keyword>
<feature type="region of interest" description="Disordered" evidence="12">
    <location>
        <begin position="265"/>
        <end position="289"/>
    </location>
</feature>
<keyword evidence="10" id="KW-0539">Nucleus</keyword>
<reference evidence="13 14" key="1">
    <citation type="journal article" date="2020" name="Nat. Commun.">
        <title>Donkey genomes provide new insights into domestication and selection for coat color.</title>
        <authorList>
            <person name="Wang"/>
            <person name="C."/>
            <person name="Li"/>
            <person name="H."/>
            <person name="Guo"/>
            <person name="Y."/>
            <person name="Huang"/>
            <person name="J."/>
            <person name="Sun"/>
            <person name="Y."/>
            <person name="Min"/>
            <person name="J."/>
            <person name="Wang"/>
            <person name="J."/>
            <person name="Fang"/>
            <person name="X."/>
            <person name="Zhao"/>
            <person name="Z."/>
            <person name="Wang"/>
            <person name="S."/>
            <person name="Zhang"/>
            <person name="Y."/>
            <person name="Liu"/>
            <person name="Q."/>
            <person name="Jiang"/>
            <person name="Q."/>
            <person name="Wang"/>
            <person name="X."/>
            <person name="Guo"/>
            <person name="Y."/>
            <person name="Yang"/>
            <person name="C."/>
            <person name="Wang"/>
            <person name="Y."/>
            <person name="Tian"/>
            <person name="F."/>
            <person name="Zhuang"/>
            <person name="G."/>
            <person name="Fan"/>
            <person name="Y."/>
            <person name="Gao"/>
            <person name="Q."/>
            <person name="Li"/>
            <person name="Y."/>
            <person name="Ju"/>
            <person name="Z."/>
            <person name="Li"/>
            <person name="J."/>
            <person name="Li"/>
            <person name="R."/>
            <person name="Hou"/>
            <person name="M."/>
            <person name="Yang"/>
            <person name="G."/>
            <person name="Liu"/>
            <person name="G."/>
            <person name="Liu"/>
            <person name="W."/>
            <person name="Guo"/>
            <person name="J."/>
            <person name="Pan"/>
            <person name="S."/>
            <person name="Fan"/>
            <person name="G."/>
            <person name="Zhang"/>
            <person name="W."/>
            <person name="Zhang"/>
            <person name="R."/>
            <person name="Yu"/>
            <person name="J."/>
            <person name="Zhang"/>
            <person name="X."/>
            <person name="Yin"/>
            <person name="Q."/>
            <person name="Ji"/>
            <person name="C."/>
            <person name="Jin"/>
            <person name="Y."/>
            <person name="Yue"/>
            <person name="G."/>
            <person name="Liu"/>
            <person name="M."/>
            <person name="Xu"/>
            <person name="J."/>
            <person name="Liu"/>
            <person name="S."/>
            <person name="Jordana"/>
            <person name="J."/>
            <person name="Noce"/>
            <person name="A."/>
            <person name="Amills"/>
            <person name="M."/>
            <person name="Wu"/>
            <person name="D.D."/>
            <person name="Li"/>
            <person name="S."/>
            <person name="Zhou"/>
            <person name="X. and Zhong"/>
            <person name="J."/>
        </authorList>
    </citation>
    <scope>NUCLEOTIDE SEQUENCE [LARGE SCALE GENOMIC DNA]</scope>
</reference>
<evidence type="ECO:0000256" key="11">
    <source>
        <dbReference type="ARBA" id="ARBA00023306"/>
    </source>
</evidence>
<dbReference type="GO" id="GO:0007076">
    <property type="term" value="P:mitotic chromosome condensation"/>
    <property type="evidence" value="ECO:0007669"/>
    <property type="project" value="TreeGrafter"/>
</dbReference>
<keyword evidence="9" id="KW-0206">Cytoskeleton</keyword>
<dbReference type="PANTHER" id="PTHR15874:SF1">
    <property type="entry name" value="NUCLEOLAR AND SPINDLE-ASSOCIATED PROTEIN 1"/>
    <property type="match status" value="1"/>
</dbReference>
<organism evidence="13 14">
    <name type="scientific">Equus asinus</name>
    <name type="common">Donkey</name>
    <name type="synonym">Equus africanus asinus</name>
    <dbReference type="NCBI Taxonomy" id="9793"/>
    <lineage>
        <taxon>Eukaryota</taxon>
        <taxon>Metazoa</taxon>
        <taxon>Chordata</taxon>
        <taxon>Craniata</taxon>
        <taxon>Vertebrata</taxon>
        <taxon>Euteleostomi</taxon>
        <taxon>Mammalia</taxon>
        <taxon>Eutheria</taxon>
        <taxon>Laurasiatheria</taxon>
        <taxon>Perissodactyla</taxon>
        <taxon>Equidae</taxon>
        <taxon>Equus</taxon>
    </lineage>
</organism>
<protein>
    <submittedName>
        <fullName evidence="13">Nucleolar and spindle associated protein 1</fullName>
    </submittedName>
</protein>
<feature type="region of interest" description="Disordered" evidence="12">
    <location>
        <begin position="311"/>
        <end position="352"/>
    </location>
</feature>
<dbReference type="GeneTree" id="ENSGT00390000006370"/>
<keyword evidence="6" id="KW-0493">Microtubule</keyword>
<dbReference type="Proteomes" id="UP000694387">
    <property type="component" value="Chromosome 2"/>
</dbReference>
<dbReference type="InterPro" id="IPR026756">
    <property type="entry name" value="NuSAP"/>
</dbReference>
<dbReference type="GO" id="GO:0000281">
    <property type="term" value="P:mitotic cytokinesis"/>
    <property type="evidence" value="ECO:0007669"/>
    <property type="project" value="InterPro"/>
</dbReference>